<dbReference type="AlphaFoldDB" id="A0A6J4K9G7"/>
<evidence type="ECO:0000313" key="1">
    <source>
        <dbReference type="EMBL" id="CAA9299683.1"/>
    </source>
</evidence>
<proteinExistence type="predicted"/>
<name>A0A6J4K9G7_9ACTN</name>
<reference evidence="1" key="1">
    <citation type="submission" date="2020-02" db="EMBL/GenBank/DDBJ databases">
        <authorList>
            <person name="Meier V. D."/>
        </authorList>
    </citation>
    <scope>NUCLEOTIDE SEQUENCE</scope>
    <source>
        <strain evidence="1">AVDCRST_MAG61</strain>
    </source>
</reference>
<protein>
    <recommendedName>
        <fullName evidence="2">3-methyladenine DNA glycosylase</fullName>
    </recommendedName>
</protein>
<organism evidence="1">
    <name type="scientific">uncultured Friedmanniella sp</name>
    <dbReference type="NCBI Taxonomy" id="335381"/>
    <lineage>
        <taxon>Bacteria</taxon>
        <taxon>Bacillati</taxon>
        <taxon>Actinomycetota</taxon>
        <taxon>Actinomycetes</taxon>
        <taxon>Propionibacteriales</taxon>
        <taxon>Nocardioidaceae</taxon>
        <taxon>Friedmanniella</taxon>
        <taxon>environmental samples</taxon>
    </lineage>
</organism>
<dbReference type="EMBL" id="CADCTT010000129">
    <property type="protein sequence ID" value="CAA9299683.1"/>
    <property type="molecule type" value="Genomic_DNA"/>
</dbReference>
<accession>A0A6J4K9G7</accession>
<gene>
    <name evidence="1" type="ORF">AVDCRST_MAG61-867</name>
</gene>
<sequence length="310" mass="34430">MAVAALRLTAVTELLDLPRPESGVLLAEVDWTARRAAHQARVDGWLAGHRERRSRGRSHPVEDFLFEYYNQRPYQLRRWHPGPGVVLAGPAAAELLSWRGYVEVEAGVTLDTSAVLASRAATVRWVRDLLTATAGRAGYFGCFGLHEWAMVYRQSADELRHPGWPLRMPAEAVAAVVEERGVRCGHVDAFRFFTPAARPLNLLQPTRADQTALEQPGCLHANMDLYKWTYKLSPLVPSDLVADAFALAREIRELDMRASPYDFTALGLEPVAVETPEGRAAYATAQRQFAARSAPLRQRLLDVLDPLLAG</sequence>
<evidence type="ECO:0008006" key="2">
    <source>
        <dbReference type="Google" id="ProtNLM"/>
    </source>
</evidence>